<protein>
    <submittedName>
        <fullName evidence="2">Uncharacterized protein</fullName>
    </submittedName>
</protein>
<accession>A0A061RYG4</accession>
<sequence length="421" mass="47746">MLSPLSTVGYAIPLEALGGAATRAGNLFNTPNGSDQCSLLFVGKANQTRRGNSPGVCQSMDRHKYSNPYCKALPEVMLSDGCGIIDLNSPDKTCLPKEPVTLTLYGDSLLDQFHDSMSCLLERLFQDSPGITAGELPRGNNLRDGDGEGALGRADGREEHKYQRRVLRSRRRRRRQKKPMWRKVAWGKRGEHGKLLAPIYRYRNTTGGVPCERKCVDHGTLRLCWTQRLRDTVLTRASQASCLLQPSVPSSRDIHIFNMGLWHNDRLGLPKAMQGFVEFLRAAAATELAGDRWPRVVWFETPPQHFDTRSGSYQKHHLGPACLKRKNLRIDNMRSGEFRNRISLEILAEFSTPERPVYVFRNWELLVQHPELHAQYNVEKGGARKMDCTHWCHYEGNVLMALARRLLSQLAQTFWAPEQAL</sequence>
<reference evidence="2" key="1">
    <citation type="submission" date="2014-05" db="EMBL/GenBank/DDBJ databases">
        <title>The transcriptome of the halophilic microalga Tetraselmis sp. GSL018 isolated from the Great Salt Lake, Utah.</title>
        <authorList>
            <person name="Jinkerson R.E."/>
            <person name="D'Adamo S."/>
            <person name="Posewitz M.C."/>
        </authorList>
    </citation>
    <scope>NUCLEOTIDE SEQUENCE</scope>
    <source>
        <strain evidence="2">GSL018</strain>
    </source>
</reference>
<evidence type="ECO:0000256" key="1">
    <source>
        <dbReference type="SAM" id="MobiDB-lite"/>
    </source>
</evidence>
<dbReference type="EMBL" id="GBEZ01007525">
    <property type="protein sequence ID" value="JAC77947.1"/>
    <property type="molecule type" value="Transcribed_RNA"/>
</dbReference>
<organism evidence="2">
    <name type="scientific">Tetraselmis sp. GSL018</name>
    <dbReference type="NCBI Taxonomy" id="582737"/>
    <lineage>
        <taxon>Eukaryota</taxon>
        <taxon>Viridiplantae</taxon>
        <taxon>Chlorophyta</taxon>
        <taxon>core chlorophytes</taxon>
        <taxon>Chlorodendrophyceae</taxon>
        <taxon>Chlorodendrales</taxon>
        <taxon>Chlorodendraceae</taxon>
        <taxon>Tetraselmis</taxon>
    </lineage>
</organism>
<gene>
    <name evidence="2" type="ORF">TSPGSL018_16414</name>
</gene>
<feature type="compositionally biased region" description="Basic residues" evidence="1">
    <location>
        <begin position="162"/>
        <end position="181"/>
    </location>
</feature>
<name>A0A061RYG4_9CHLO</name>
<proteinExistence type="predicted"/>
<dbReference type="AlphaFoldDB" id="A0A061RYG4"/>
<feature type="region of interest" description="Disordered" evidence="1">
    <location>
        <begin position="132"/>
        <end position="182"/>
    </location>
</feature>
<evidence type="ECO:0000313" key="2">
    <source>
        <dbReference type="EMBL" id="JAC77947.1"/>
    </source>
</evidence>